<organism evidence="1 2">
    <name type="scientific">Ataeniobius toweri</name>
    <dbReference type="NCBI Taxonomy" id="208326"/>
    <lineage>
        <taxon>Eukaryota</taxon>
        <taxon>Metazoa</taxon>
        <taxon>Chordata</taxon>
        <taxon>Craniata</taxon>
        <taxon>Vertebrata</taxon>
        <taxon>Euteleostomi</taxon>
        <taxon>Actinopterygii</taxon>
        <taxon>Neopterygii</taxon>
        <taxon>Teleostei</taxon>
        <taxon>Neoteleostei</taxon>
        <taxon>Acanthomorphata</taxon>
        <taxon>Ovalentaria</taxon>
        <taxon>Atherinomorphae</taxon>
        <taxon>Cyprinodontiformes</taxon>
        <taxon>Goodeidae</taxon>
        <taxon>Ataeniobius</taxon>
    </lineage>
</organism>
<dbReference type="Proteomes" id="UP001345963">
    <property type="component" value="Unassembled WGS sequence"/>
</dbReference>
<evidence type="ECO:0000313" key="2">
    <source>
        <dbReference type="Proteomes" id="UP001345963"/>
    </source>
</evidence>
<keyword evidence="2" id="KW-1185">Reference proteome</keyword>
<proteinExistence type="predicted"/>
<reference evidence="1 2" key="1">
    <citation type="submission" date="2021-07" db="EMBL/GenBank/DDBJ databases">
        <authorList>
            <person name="Palmer J.M."/>
        </authorList>
    </citation>
    <scope>NUCLEOTIDE SEQUENCE [LARGE SCALE GENOMIC DNA]</scope>
    <source>
        <strain evidence="1 2">AT_MEX2019</strain>
        <tissue evidence="1">Muscle</tissue>
    </source>
</reference>
<dbReference type="EMBL" id="JAHUTI010002661">
    <property type="protein sequence ID" value="MED6233494.1"/>
    <property type="molecule type" value="Genomic_DNA"/>
</dbReference>
<evidence type="ECO:0000313" key="1">
    <source>
        <dbReference type="EMBL" id="MED6233494.1"/>
    </source>
</evidence>
<comment type="caution">
    <text evidence="1">The sequence shown here is derived from an EMBL/GenBank/DDBJ whole genome shotgun (WGS) entry which is preliminary data.</text>
</comment>
<name>A0ABU7A5X6_9TELE</name>
<sequence>MKYVQGPVTTEIIAPDQTTNCVSTLSSTALPLRFGVAHVQDRWFLAKALNTSHSRAGAGYFLAGSFVCGSFLCSSAEPHPGQKEEKMGAALIKAQGRVSSAVNSQPGGHSKSMDSQHCHHHQQLPIRAIGGEQKGERKTLPGKLLPPVQSLRVLRGRERGRWVLRSMKNTGQNCDAMVQSIVNHWRFIVS</sequence>
<accession>A0ABU7A5X6</accession>
<gene>
    <name evidence="1" type="ORF">ATANTOWER_012524</name>
</gene>
<protein>
    <submittedName>
        <fullName evidence="1">Uncharacterized protein</fullName>
    </submittedName>
</protein>